<proteinExistence type="predicted"/>
<keyword evidence="1" id="KW-0175">Coiled coil</keyword>
<feature type="region of interest" description="Disordered" evidence="2">
    <location>
        <begin position="1277"/>
        <end position="1301"/>
    </location>
</feature>
<dbReference type="RefSeq" id="WP_406698518.1">
    <property type="nucleotide sequence ID" value="NZ_CP155447.1"/>
</dbReference>
<feature type="transmembrane region" description="Helical" evidence="3">
    <location>
        <begin position="159"/>
        <end position="179"/>
    </location>
</feature>
<name>A0AAU7CKJ4_9BACT</name>
<feature type="coiled-coil region" evidence="1">
    <location>
        <begin position="545"/>
        <end position="572"/>
    </location>
</feature>
<evidence type="ECO:0000256" key="2">
    <source>
        <dbReference type="SAM" id="MobiDB-lite"/>
    </source>
</evidence>
<evidence type="ECO:0008006" key="5">
    <source>
        <dbReference type="Google" id="ProtNLM"/>
    </source>
</evidence>
<evidence type="ECO:0000256" key="3">
    <source>
        <dbReference type="SAM" id="Phobius"/>
    </source>
</evidence>
<dbReference type="EMBL" id="CP155447">
    <property type="protein sequence ID" value="XBH05670.1"/>
    <property type="molecule type" value="Genomic_DNA"/>
</dbReference>
<keyword evidence="3" id="KW-1133">Transmembrane helix</keyword>
<feature type="coiled-coil region" evidence="1">
    <location>
        <begin position="663"/>
        <end position="697"/>
    </location>
</feature>
<organism evidence="4">
    <name type="scientific">Singulisphaera sp. Ch08</name>
    <dbReference type="NCBI Taxonomy" id="3120278"/>
    <lineage>
        <taxon>Bacteria</taxon>
        <taxon>Pseudomonadati</taxon>
        <taxon>Planctomycetota</taxon>
        <taxon>Planctomycetia</taxon>
        <taxon>Isosphaerales</taxon>
        <taxon>Isosphaeraceae</taxon>
        <taxon>Singulisphaera</taxon>
    </lineage>
</organism>
<feature type="transmembrane region" description="Helical" evidence="3">
    <location>
        <begin position="35"/>
        <end position="62"/>
    </location>
</feature>
<reference evidence="4" key="1">
    <citation type="submission" date="2024-05" db="EMBL/GenBank/DDBJ databases">
        <title>Planctomycetes of the genus Singulisphaera possess chitinolytic capabilities.</title>
        <authorList>
            <person name="Ivanova A."/>
        </authorList>
    </citation>
    <scope>NUCLEOTIDE SEQUENCE</scope>
    <source>
        <strain evidence="4">Ch08T</strain>
    </source>
</reference>
<feature type="compositionally biased region" description="Basic residues" evidence="2">
    <location>
        <begin position="1292"/>
        <end position="1301"/>
    </location>
</feature>
<evidence type="ECO:0000313" key="4">
    <source>
        <dbReference type="EMBL" id="XBH05670.1"/>
    </source>
</evidence>
<evidence type="ECO:0000256" key="1">
    <source>
        <dbReference type="SAM" id="Coils"/>
    </source>
</evidence>
<sequence length="1301" mass="139801">MAQVTPPARSASPPLPDAIRHLLGRLDRRLRAASVLRGLGMATVVAAFGAALGMTADFVWVLPLAVRWGIWSLWWVAVGLLLASRVVVPLGRKADPLELAAMAEHAEPSLGERLTAVVGLLGRAGRPNGSPEMVAALARAASAYAGLMDSSRLVSLRGAVRWLALGGLALALVVVPSLIRPDPFGALARRFLAPWADLDRVGRYVLTVLPGDGPAALGADLSISAQVQPRYGQDPAPASAWLEWTEEGKGGARRVAMPETEARGPRSSSGPRAFSVTLPRLAGSLRYRVISGSAVSRSFRIKAIEPPSVVAVEARVEPPAYTGLPTALARDPRRIEAWEGSRISLDVSASRPITAVEVGWPKRPQPVAAVLGADRKRASAMVIAEESGPYTISLRDEQGLSGSLEPLRRLVVRGDAPPVVAVQGPDATAESGPEDTLRVTVSARDDVAVASVELHYGIQRGGTAASAEAEGAGTGQVVAALKGQGTRSARGEASLDLGPLGLRPGDTLSYRVRVADNRPAPRGPNIVWSPAGTLAIVVGAESLQTRQARAEREAFQAKLDALKTANAENRKETEQLRYAADAVQRGNGEWDRDRQQALTRREAEARNVSDRLQLLARELAADPRFGLLARPTRQIADVEAEASRAMLEQARGQADPARRLNDLRQADSRLAAVSSRLDDLQRRFDALARGEAELQQLRDLASREASLADQAADEAADRDQLDRLQAEQAAVQKDLEALLKNSPALRADVLAAQAAEAESLSRRARDLAARQRDEARLATDLSAQGKQLKALAEAQRALEDDARRLALEVDPPLAESGRGRLNTDPLHQAAEPIERGDFDQARQRLEIAESELRRLVRDLEEIPGDPRALAQRLTRRQEALGLQVAEAIRVQKPAQSAPTAEETNALARSLAPLLAKQTEIGRLAETIQAPADADSEVAKRFPGDAARAAVQSTARAVEAFKAPTARELTERQNDARRDLGRLADLLPTAARRQEPVRRQLDEVGRRSDEVARDLARHLRETAPQPGRPHDPNRAAEDLANRLAALAPIQAKVADALEKGTLESDPRLEPQRARAAESARALAVALKELAEKKDSSTPLAARQALRDALPAAQLEARATLDRLQQKMQGRVPADDLVGELLDDQRALQERTTKPVDRAVEAADQRRIARALRALPAPDAPLEQSEAVRQAEQAALALAEAPADAAAPNQASHEAVGKAVEAARALADRLRGRQALTPALAPKSETPVAPVDRELEIGVQQAEAASQLARRERLLRERLQTISGDRVEPQQALSRRRPHSAVN</sequence>
<keyword evidence="3" id="KW-0472">Membrane</keyword>
<keyword evidence="3" id="KW-0812">Transmembrane</keyword>
<gene>
    <name evidence="4" type="ORF">V5E97_06515</name>
</gene>
<feature type="coiled-coil region" evidence="1">
    <location>
        <begin position="721"/>
        <end position="808"/>
    </location>
</feature>
<protein>
    <recommendedName>
        <fullName evidence="5">DUF4175 family protein</fullName>
    </recommendedName>
</protein>
<feature type="region of interest" description="Disordered" evidence="2">
    <location>
        <begin position="252"/>
        <end position="271"/>
    </location>
</feature>
<accession>A0AAU7CKJ4</accession>
<feature type="transmembrane region" description="Helical" evidence="3">
    <location>
        <begin position="68"/>
        <end position="88"/>
    </location>
</feature>